<gene>
    <name evidence="1" type="ORF">N3K66_002659</name>
</gene>
<sequence>MTEGVATPNDADAAAQRAAEQARLRKERREAKIKAGGSARLNKIMGNGGRPPVPEFEASAPAAATAAAATAAEPTPVASVTPDVPDPGDIDISEHHYTPKSTPRRGNGAGGGREPPLAAPMTGDSGLSEAALRQMMLGFDPASANSNSGFPGQNPAGGAGGGDAEDPIMKMMSQMLSGAGGAGNGAPGTSPFPGFPNIPSIPSTQAATTAATGPDPYTSLWRLLHALVALGLGLYVAFLTPFTGTRAERERSALSSADLAEFEREKDLFFWVFATAETALLTTRFFLDKGRAPAPGIVSTVVGLVPEPYGGYVRVIMRYGQILTTVRSDILACMFVLGACSWLRA</sequence>
<reference evidence="1" key="1">
    <citation type="submission" date="2022-10" db="EMBL/GenBank/DDBJ databases">
        <title>Complete Genome of Trichothecium roseum strain YXFP-22015, a Plant Pathogen Isolated from Citrus.</title>
        <authorList>
            <person name="Wang Y."/>
            <person name="Zhu L."/>
        </authorList>
    </citation>
    <scope>NUCLEOTIDE SEQUENCE</scope>
    <source>
        <strain evidence="1">YXFP-22015</strain>
    </source>
</reference>
<proteinExistence type="predicted"/>
<comment type="caution">
    <text evidence="1">The sequence shown here is derived from an EMBL/GenBank/DDBJ whole genome shotgun (WGS) entry which is preliminary data.</text>
</comment>
<evidence type="ECO:0000313" key="1">
    <source>
        <dbReference type="EMBL" id="KAI9903307.1"/>
    </source>
</evidence>
<dbReference type="EMBL" id="CM047941">
    <property type="protein sequence ID" value="KAI9903307.1"/>
    <property type="molecule type" value="Genomic_DNA"/>
</dbReference>
<keyword evidence="2" id="KW-1185">Reference proteome</keyword>
<evidence type="ECO:0000313" key="2">
    <source>
        <dbReference type="Proteomes" id="UP001163324"/>
    </source>
</evidence>
<accession>A0ACC0VBN8</accession>
<dbReference type="Proteomes" id="UP001163324">
    <property type="component" value="Chromosome 2"/>
</dbReference>
<name>A0ACC0VBN8_9HYPO</name>
<organism evidence="1 2">
    <name type="scientific">Trichothecium roseum</name>
    <dbReference type="NCBI Taxonomy" id="47278"/>
    <lineage>
        <taxon>Eukaryota</taxon>
        <taxon>Fungi</taxon>
        <taxon>Dikarya</taxon>
        <taxon>Ascomycota</taxon>
        <taxon>Pezizomycotina</taxon>
        <taxon>Sordariomycetes</taxon>
        <taxon>Hypocreomycetidae</taxon>
        <taxon>Hypocreales</taxon>
        <taxon>Hypocreales incertae sedis</taxon>
        <taxon>Trichothecium</taxon>
    </lineage>
</organism>
<protein>
    <submittedName>
        <fullName evidence="1">Uncharacterized protein</fullName>
    </submittedName>
</protein>